<accession>D9QK77</accession>
<dbReference type="InParanoid" id="D9QK77"/>
<evidence type="ECO:0000313" key="2">
    <source>
        <dbReference type="EMBL" id="ADL01662.1"/>
    </source>
</evidence>
<dbReference type="RefSeq" id="WP_013269763.1">
    <property type="nucleotide sequence ID" value="NC_014375.1"/>
</dbReference>
<dbReference type="KEGG" id="bsb:Bresu_2352"/>
<dbReference type="eggNOG" id="COG3115">
    <property type="taxonomic scope" value="Bacteria"/>
</dbReference>
<dbReference type="Proteomes" id="UP000002696">
    <property type="component" value="Chromosome"/>
</dbReference>
<dbReference type="STRING" id="633149.Bresu_2352"/>
<reference evidence="3" key="1">
    <citation type="journal article" date="2011" name="J. Bacteriol.">
        <title>Genome sequences of eight morphologically diverse alphaproteobacteria.</title>
        <authorList>
            <consortium name="US DOE Joint Genome Institute"/>
            <person name="Brown P.J."/>
            <person name="Kysela D.T."/>
            <person name="Buechlein A."/>
            <person name="Hemmerich C."/>
            <person name="Brun Y.V."/>
        </authorList>
    </citation>
    <scope>NUCLEOTIDE SEQUENCE [LARGE SCALE GENOMIC DNA]</scope>
    <source>
        <strain evidence="3">ATCC 15264 / DSM 4735 / LMG 14903 / NBRC 16000 / CB 81</strain>
    </source>
</reference>
<evidence type="ECO:0000313" key="3">
    <source>
        <dbReference type="Proteomes" id="UP000002696"/>
    </source>
</evidence>
<feature type="signal peptide" evidence="1">
    <location>
        <begin position="1"/>
        <end position="35"/>
    </location>
</feature>
<dbReference type="HOGENOM" id="CLU_1792794_0_0_5"/>
<keyword evidence="3" id="KW-1185">Reference proteome</keyword>
<evidence type="ECO:0000256" key="1">
    <source>
        <dbReference type="SAM" id="SignalP"/>
    </source>
</evidence>
<keyword evidence="1" id="KW-0732">Signal</keyword>
<gene>
    <name evidence="2" type="ordered locus">Bresu_2352</name>
</gene>
<dbReference type="AlphaFoldDB" id="D9QK77"/>
<feature type="chain" id="PRO_5003126909" evidence="1">
    <location>
        <begin position="36"/>
        <end position="144"/>
    </location>
</feature>
<dbReference type="OrthoDB" id="7605444at2"/>
<name>D9QK77_BRESC</name>
<dbReference type="EMBL" id="CP002102">
    <property type="protein sequence ID" value="ADL01662.1"/>
    <property type="molecule type" value="Genomic_DNA"/>
</dbReference>
<dbReference type="BioCyc" id="BSUB633149:G1GM8-2350-MONOMER"/>
<proteinExistence type="predicted"/>
<organism evidence="2 3">
    <name type="scientific">Brevundimonas subvibrioides (strain ATCC 15264 / DSM 4735 / LMG 14903 / NBRC 16000 / CB 81)</name>
    <name type="common">Caulobacter subvibrioides</name>
    <dbReference type="NCBI Taxonomy" id="633149"/>
    <lineage>
        <taxon>Bacteria</taxon>
        <taxon>Pseudomonadati</taxon>
        <taxon>Pseudomonadota</taxon>
        <taxon>Alphaproteobacteria</taxon>
        <taxon>Caulobacterales</taxon>
        <taxon>Caulobacteraceae</taxon>
        <taxon>Brevundimonas</taxon>
    </lineage>
</organism>
<protein>
    <submittedName>
        <fullName evidence="2">Uncharacterized protein</fullName>
    </submittedName>
</protein>
<sequence>MTTRFQTRARRLSCALMMSSAIALVMFGQPGPAAAQDAYATFFSSGYTYCDAKMMGALYGQDADGGKVIIGQKISNGIGSNIRVTLAESRRLGNTCEWEDTGLSYNDALVMAEVWGFDDPYDAKLKAARLYTQGRSQQVANALG</sequence>